<dbReference type="RefSeq" id="WP_248341489.1">
    <property type="nucleotide sequence ID" value="NZ_AP025592.1"/>
</dbReference>
<proteinExistence type="predicted"/>
<evidence type="ECO:0000256" key="1">
    <source>
        <dbReference type="SAM" id="MobiDB-lite"/>
    </source>
</evidence>
<sequence>MNTLTTEVSMRRTLLALLPALAVACAACGGPASAGADAGVTAASGGQPPAAQPIGAPATPTPSAADAGSGAAATSASAWQPCAASIAAGQGIRAVSGSGASDLWAVGPAGMALHRTSDGWTAYCKAGGPALAAVWSAAANDAWMVGGATVLHWDGAAVSEVSAPAPAQPFTAVWGLGPADLWALSSAEVLHFDGRGWTRSTAADMRTLGFDFGAFRDVWGAGPGEVTIAAERGALRYDGTGWFASLAAPADQLISSTWSAGPGDGWAAGKNLDGGSALWRFSGNAWAQQAFVQRPVLDAVRGSSRTDLWFLSGSDLLHWDGAAVATVAAPAAPAGAPHVLGPAEIYLPDALGIARWDGAAWSRVLAK</sequence>
<feature type="region of interest" description="Disordered" evidence="1">
    <location>
        <begin position="38"/>
        <end position="69"/>
    </location>
</feature>
<accession>A0ABN6N831</accession>
<protein>
    <submittedName>
        <fullName evidence="3">Uncharacterized protein</fullName>
    </submittedName>
</protein>
<dbReference type="EMBL" id="AP025592">
    <property type="protein sequence ID" value="BDG09341.1"/>
    <property type="molecule type" value="Genomic_DNA"/>
</dbReference>
<feature type="signal peptide" evidence="2">
    <location>
        <begin position="1"/>
        <end position="34"/>
    </location>
</feature>
<keyword evidence="2" id="KW-0732">Signal</keyword>
<feature type="chain" id="PRO_5045118850" evidence="2">
    <location>
        <begin position="35"/>
        <end position="367"/>
    </location>
</feature>
<evidence type="ECO:0000313" key="3">
    <source>
        <dbReference type="EMBL" id="BDG09341.1"/>
    </source>
</evidence>
<keyword evidence="4" id="KW-1185">Reference proteome</keyword>
<name>A0ABN6N831_9BACT</name>
<dbReference type="Proteomes" id="UP001162734">
    <property type="component" value="Chromosome"/>
</dbReference>
<organism evidence="3 4">
    <name type="scientific">Anaeromyxobacter paludicola</name>
    <dbReference type="NCBI Taxonomy" id="2918171"/>
    <lineage>
        <taxon>Bacteria</taxon>
        <taxon>Pseudomonadati</taxon>
        <taxon>Myxococcota</taxon>
        <taxon>Myxococcia</taxon>
        <taxon>Myxococcales</taxon>
        <taxon>Cystobacterineae</taxon>
        <taxon>Anaeromyxobacteraceae</taxon>
        <taxon>Anaeromyxobacter</taxon>
    </lineage>
</organism>
<evidence type="ECO:0000313" key="4">
    <source>
        <dbReference type="Proteomes" id="UP001162734"/>
    </source>
</evidence>
<gene>
    <name evidence="3" type="ORF">AMPC_24540</name>
</gene>
<evidence type="ECO:0000256" key="2">
    <source>
        <dbReference type="SAM" id="SignalP"/>
    </source>
</evidence>
<reference evidence="4" key="1">
    <citation type="journal article" date="2022" name="Int. J. Syst. Evol. Microbiol.">
        <title>Anaeromyxobacter oryzae sp. nov., Anaeromyxobacter diazotrophicus sp. nov. and Anaeromyxobacter paludicola sp. nov., isolated from paddy soils.</title>
        <authorList>
            <person name="Itoh H."/>
            <person name="Xu Z."/>
            <person name="Mise K."/>
            <person name="Masuda Y."/>
            <person name="Ushijima N."/>
            <person name="Hayakawa C."/>
            <person name="Shiratori Y."/>
            <person name="Senoo K."/>
        </authorList>
    </citation>
    <scope>NUCLEOTIDE SEQUENCE [LARGE SCALE GENOMIC DNA]</scope>
    <source>
        <strain evidence="4">Red630</strain>
    </source>
</reference>